<evidence type="ECO:0000259" key="1">
    <source>
        <dbReference type="SMART" id="SM00418"/>
    </source>
</evidence>
<name>A0ABS5TDB2_9ACTN</name>
<comment type="caution">
    <text evidence="2">The sequence shown here is derived from an EMBL/GenBank/DDBJ whole genome shotgun (WGS) entry which is preliminary data.</text>
</comment>
<evidence type="ECO:0000313" key="3">
    <source>
        <dbReference type="Proteomes" id="UP001197247"/>
    </source>
</evidence>
<feature type="domain" description="HTH arsR-type" evidence="1">
    <location>
        <begin position="21"/>
        <end position="98"/>
    </location>
</feature>
<dbReference type="InterPro" id="IPR001845">
    <property type="entry name" value="HTH_ArsR_DNA-bd_dom"/>
</dbReference>
<dbReference type="InterPro" id="IPR036388">
    <property type="entry name" value="WH-like_DNA-bd_sf"/>
</dbReference>
<dbReference type="Proteomes" id="UP001197247">
    <property type="component" value="Unassembled WGS sequence"/>
</dbReference>
<dbReference type="Gene3D" id="1.10.10.10">
    <property type="entry name" value="Winged helix-like DNA-binding domain superfamily/Winged helix DNA-binding domain"/>
    <property type="match status" value="1"/>
</dbReference>
<sequence>MASRTASELTHPDTEDIELLKVLSALSDPVRAGIVAQLVDRPGMNCGGFFPHLTASVLTRHFRVLREAGVIRQEDAGVRRENTLRKDDLDRRFPGLLDLVVREACDGRLPRVP</sequence>
<dbReference type="InterPro" id="IPR036390">
    <property type="entry name" value="WH_DNA-bd_sf"/>
</dbReference>
<gene>
    <name evidence="2" type="ORF">KIH74_08910</name>
</gene>
<dbReference type="RefSeq" id="WP_214155335.1">
    <property type="nucleotide sequence ID" value="NZ_JAHBAY010000003.1"/>
</dbReference>
<dbReference type="SMART" id="SM00418">
    <property type="entry name" value="HTH_ARSR"/>
    <property type="match status" value="1"/>
</dbReference>
<dbReference type="SUPFAM" id="SSF46785">
    <property type="entry name" value="Winged helix' DNA-binding domain"/>
    <property type="match status" value="1"/>
</dbReference>
<dbReference type="EMBL" id="JAHBAY010000003">
    <property type="protein sequence ID" value="MBT0769045.1"/>
    <property type="molecule type" value="Genomic_DNA"/>
</dbReference>
<dbReference type="PRINTS" id="PR00778">
    <property type="entry name" value="HTHARSR"/>
</dbReference>
<protein>
    <submittedName>
        <fullName evidence="2">Helix-turn-helix transcriptional regulator</fullName>
    </submittedName>
</protein>
<organism evidence="2 3">
    <name type="scientific">Kineosporia corallincola</name>
    <dbReference type="NCBI Taxonomy" id="2835133"/>
    <lineage>
        <taxon>Bacteria</taxon>
        <taxon>Bacillati</taxon>
        <taxon>Actinomycetota</taxon>
        <taxon>Actinomycetes</taxon>
        <taxon>Kineosporiales</taxon>
        <taxon>Kineosporiaceae</taxon>
        <taxon>Kineosporia</taxon>
    </lineage>
</organism>
<accession>A0ABS5TDB2</accession>
<reference evidence="2 3" key="1">
    <citation type="submission" date="2021-05" db="EMBL/GenBank/DDBJ databases">
        <title>Kineosporia and Streptomyces sp. nov. two new marine actinobacteria isolated from Coral.</title>
        <authorList>
            <person name="Buangrab K."/>
            <person name="Sutthacheep M."/>
            <person name="Yeemin T."/>
            <person name="Harunari E."/>
            <person name="Igarashi Y."/>
            <person name="Kanchanasin P."/>
            <person name="Tanasupawat S."/>
            <person name="Phongsopitanun W."/>
        </authorList>
    </citation>
    <scope>NUCLEOTIDE SEQUENCE [LARGE SCALE GENOMIC DNA]</scope>
    <source>
        <strain evidence="2 3">J2-2</strain>
    </source>
</reference>
<proteinExistence type="predicted"/>
<evidence type="ECO:0000313" key="2">
    <source>
        <dbReference type="EMBL" id="MBT0769045.1"/>
    </source>
</evidence>
<keyword evidence="3" id="KW-1185">Reference proteome</keyword>